<evidence type="ECO:0000313" key="3">
    <source>
        <dbReference type="EMBL" id="GAA4893008.1"/>
    </source>
</evidence>
<dbReference type="Proteomes" id="UP001500457">
    <property type="component" value="Unassembled WGS sequence"/>
</dbReference>
<dbReference type="Gene3D" id="3.30.565.10">
    <property type="entry name" value="Histidine kinase-like ATPase, C-terminal domain"/>
    <property type="match status" value="1"/>
</dbReference>
<feature type="region of interest" description="Disordered" evidence="1">
    <location>
        <begin position="148"/>
        <end position="177"/>
    </location>
</feature>
<keyword evidence="4" id="KW-1185">Reference proteome</keyword>
<dbReference type="InterPro" id="IPR036890">
    <property type="entry name" value="HATPase_C_sf"/>
</dbReference>
<gene>
    <name evidence="3" type="ORF">GCM10023203_53810</name>
</gene>
<feature type="compositionally biased region" description="Low complexity" evidence="1">
    <location>
        <begin position="151"/>
        <end position="164"/>
    </location>
</feature>
<reference evidence="4" key="1">
    <citation type="journal article" date="2019" name="Int. J. Syst. Evol. Microbiol.">
        <title>The Global Catalogue of Microorganisms (GCM) 10K type strain sequencing project: providing services to taxonomists for standard genome sequencing and annotation.</title>
        <authorList>
            <consortium name="The Broad Institute Genomics Platform"/>
            <consortium name="The Broad Institute Genome Sequencing Center for Infectious Disease"/>
            <person name="Wu L."/>
            <person name="Ma J."/>
        </authorList>
    </citation>
    <scope>NUCLEOTIDE SEQUENCE [LARGE SCALE GENOMIC DNA]</scope>
    <source>
        <strain evidence="4">JCM 17983</strain>
    </source>
</reference>
<name>A0ABP9F4W8_9PSEU</name>
<dbReference type="Pfam" id="PF13581">
    <property type="entry name" value="HATPase_c_2"/>
    <property type="match status" value="1"/>
</dbReference>
<comment type="caution">
    <text evidence="3">The sequence shown here is derived from an EMBL/GenBank/DDBJ whole genome shotgun (WGS) entry which is preliminary data.</text>
</comment>
<feature type="domain" description="Histidine kinase/HSP90-like ATPase" evidence="2">
    <location>
        <begin position="26"/>
        <end position="95"/>
    </location>
</feature>
<organism evidence="3 4">
    <name type="scientific">Actinomycetospora straminea</name>
    <dbReference type="NCBI Taxonomy" id="663607"/>
    <lineage>
        <taxon>Bacteria</taxon>
        <taxon>Bacillati</taxon>
        <taxon>Actinomycetota</taxon>
        <taxon>Actinomycetes</taxon>
        <taxon>Pseudonocardiales</taxon>
        <taxon>Pseudonocardiaceae</taxon>
        <taxon>Actinomycetospora</taxon>
    </lineage>
</organism>
<evidence type="ECO:0000256" key="1">
    <source>
        <dbReference type="SAM" id="MobiDB-lite"/>
    </source>
</evidence>
<dbReference type="InterPro" id="IPR003594">
    <property type="entry name" value="HATPase_dom"/>
</dbReference>
<dbReference type="EMBL" id="BAABHQ010000023">
    <property type="protein sequence ID" value="GAA4893008.1"/>
    <property type="molecule type" value="Genomic_DNA"/>
</dbReference>
<protein>
    <recommendedName>
        <fullName evidence="2">Histidine kinase/HSP90-like ATPase domain-containing protein</fullName>
    </recommendedName>
</protein>
<proteinExistence type="predicted"/>
<evidence type="ECO:0000313" key="4">
    <source>
        <dbReference type="Proteomes" id="UP001500457"/>
    </source>
</evidence>
<evidence type="ECO:0000259" key="2">
    <source>
        <dbReference type="Pfam" id="PF13581"/>
    </source>
</evidence>
<accession>A0ABP9F4W8</accession>
<sequence>MISPQPPEHRGMGAPRDVEVRVLPVPEALVTVRTVAGDLAARAEFTLDVVDDLRLAVDEACTSLAALARPDTKLTVTFAVEDERIVLTASVSTTGPTTLATDTFAWRVLTVLADDVRVLAEAPSVPGEPHRLALRVIVERRRDVPLADVLPDTGTADDTAPAATVSRLPEPPRGAGP</sequence>